<proteinExistence type="predicted"/>
<keyword evidence="2" id="KW-1185">Reference proteome</keyword>
<gene>
    <name evidence="1" type="ORF">MYP_848</name>
</gene>
<organism evidence="1 2">
    <name type="scientific">Sporocytophaga myxococcoides</name>
    <dbReference type="NCBI Taxonomy" id="153721"/>
    <lineage>
        <taxon>Bacteria</taxon>
        <taxon>Pseudomonadati</taxon>
        <taxon>Bacteroidota</taxon>
        <taxon>Cytophagia</taxon>
        <taxon>Cytophagales</taxon>
        <taxon>Cytophagaceae</taxon>
        <taxon>Sporocytophaga</taxon>
    </lineage>
</organism>
<reference evidence="1 2" key="1">
    <citation type="submission" date="2014-09" db="EMBL/GenBank/DDBJ databases">
        <title>Sporocytophaga myxococcoides PG-01 genome sequencing.</title>
        <authorList>
            <person name="Liu L."/>
            <person name="Gao P.J."/>
            <person name="Chen G.J."/>
            <person name="Wang L.S."/>
        </authorList>
    </citation>
    <scope>NUCLEOTIDE SEQUENCE [LARGE SCALE GENOMIC DNA]</scope>
    <source>
        <strain evidence="1 2">PG-01</strain>
    </source>
</reference>
<accession>A0A098L9J0</accession>
<name>A0A098L9J0_9BACT</name>
<dbReference type="RefSeq" id="WP_045458736.1">
    <property type="nucleotide sequence ID" value="NZ_BBLT01000001.1"/>
</dbReference>
<protein>
    <submittedName>
        <fullName evidence="1">Uncharacterized protein</fullName>
    </submittedName>
</protein>
<comment type="caution">
    <text evidence="1">The sequence shown here is derived from an EMBL/GenBank/DDBJ whole genome shotgun (WGS) entry which is preliminary data.</text>
</comment>
<dbReference type="Proteomes" id="UP000030185">
    <property type="component" value="Unassembled WGS sequence"/>
</dbReference>
<evidence type="ECO:0000313" key="1">
    <source>
        <dbReference type="EMBL" id="GAL83621.1"/>
    </source>
</evidence>
<dbReference type="EMBL" id="BBLT01000001">
    <property type="protein sequence ID" value="GAL83621.1"/>
    <property type="molecule type" value="Genomic_DNA"/>
</dbReference>
<sequence>MKSNWVFIFILVKLFFFETSQLFAQKKDIVSLNIQTTPVGIALFKTHFDNRYWKSGGFVFGLSAAIHMQKRDGSFSYQAGIGTNLINFSFALKEKEYKTHFHNYPNLFISTKYLFNKSNKYIFYSQLSFGLQLPTKKFESEDYKDKFKANTTYSNNKMGLFLSPEIGCKLKGKNIANGIEVGLIYRLGFNQVAKNTLTKDNITQLYFYQGNFLGFSFRYFFTLKVKTTQYAPSYFRKARCPKN</sequence>
<dbReference type="AlphaFoldDB" id="A0A098L9J0"/>
<evidence type="ECO:0000313" key="2">
    <source>
        <dbReference type="Proteomes" id="UP000030185"/>
    </source>
</evidence>